<name>A0ABW9QR90_9ACTN</name>
<organism evidence="1 2">
    <name type="scientific">Acidiferrimicrobium australe</name>
    <dbReference type="NCBI Taxonomy" id="2664430"/>
    <lineage>
        <taxon>Bacteria</taxon>
        <taxon>Bacillati</taxon>
        <taxon>Actinomycetota</taxon>
        <taxon>Acidimicrobiia</taxon>
        <taxon>Acidimicrobiales</taxon>
        <taxon>Acidimicrobiaceae</taxon>
        <taxon>Acidiferrimicrobium</taxon>
    </lineage>
</organism>
<keyword evidence="2" id="KW-1185">Reference proteome</keyword>
<dbReference type="EMBL" id="WJHE01000252">
    <property type="protein sequence ID" value="MST32239.1"/>
    <property type="molecule type" value="Genomic_DNA"/>
</dbReference>
<evidence type="ECO:0000313" key="1">
    <source>
        <dbReference type="EMBL" id="MST32239.1"/>
    </source>
</evidence>
<comment type="caution">
    <text evidence="1">The sequence shown here is derived from an EMBL/GenBank/DDBJ whole genome shotgun (WGS) entry which is preliminary data.</text>
</comment>
<dbReference type="Proteomes" id="UP000437736">
    <property type="component" value="Unassembled WGS sequence"/>
</dbReference>
<proteinExistence type="predicted"/>
<reference evidence="1 2" key="1">
    <citation type="submission" date="2019-11" db="EMBL/GenBank/DDBJ databases">
        <title>Acidiferrimicrobium australis gen. nov., sp. nov., an acidophilic and obligately heterotrophic, member of the Actinobacteria that catalyses dissimilatory oxido- reduction of iron isolated from metal-rich acidic water in Chile.</title>
        <authorList>
            <person name="Gonzalez D."/>
            <person name="Huber K."/>
            <person name="Hedrich S."/>
            <person name="Rojas-Villalobos C."/>
            <person name="Quatrini R."/>
            <person name="Dinamarca M.A."/>
            <person name="Schwarz A."/>
            <person name="Canales C."/>
            <person name="Nancucheo I."/>
        </authorList>
    </citation>
    <scope>NUCLEOTIDE SEQUENCE [LARGE SCALE GENOMIC DNA]</scope>
    <source>
        <strain evidence="1 2">USS-CCA1</strain>
    </source>
</reference>
<accession>A0ABW9QR90</accession>
<sequence length="51" mass="5627">MNWVGVLISCASASLSRAAEVLTEAELVGHVLHRGDDRPRPPVLVTHPRRR</sequence>
<evidence type="ECO:0000313" key="2">
    <source>
        <dbReference type="Proteomes" id="UP000437736"/>
    </source>
</evidence>
<gene>
    <name evidence="1" type="ORF">GHK86_05815</name>
</gene>
<protein>
    <submittedName>
        <fullName evidence="1">Uncharacterized protein</fullName>
    </submittedName>
</protein>